<dbReference type="EC" id="1.8.4.11" evidence="4"/>
<comment type="function">
    <text evidence="4">Has an important function as a repair enzyme for proteins that have been inactivated by oxidation. Catalyzes the reversible oxidation-reduction of methionine sulfoxide in proteins to methionine.</text>
</comment>
<dbReference type="RefSeq" id="WP_343847769.1">
    <property type="nucleotide sequence ID" value="NZ_BAAAFI010000001.1"/>
</dbReference>
<name>A0ABN1MVF3_9BACT</name>
<dbReference type="InterPro" id="IPR002569">
    <property type="entry name" value="Met_Sox_Rdtase_MsrA_dom"/>
</dbReference>
<dbReference type="EMBL" id="BAAAFI010000001">
    <property type="protein sequence ID" value="GAA0877079.1"/>
    <property type="molecule type" value="Genomic_DNA"/>
</dbReference>
<organism evidence="6 7">
    <name type="scientific">Algoriphagus jejuensis</name>
    <dbReference type="NCBI Taxonomy" id="419934"/>
    <lineage>
        <taxon>Bacteria</taxon>
        <taxon>Pseudomonadati</taxon>
        <taxon>Bacteroidota</taxon>
        <taxon>Cytophagia</taxon>
        <taxon>Cytophagales</taxon>
        <taxon>Cyclobacteriaceae</taxon>
        <taxon>Algoriphagus</taxon>
    </lineage>
</organism>
<dbReference type="PANTHER" id="PTHR43774:SF1">
    <property type="entry name" value="PEPTIDE METHIONINE SULFOXIDE REDUCTASE MSRA 2"/>
    <property type="match status" value="1"/>
</dbReference>
<gene>
    <name evidence="4 6" type="primary">msrA</name>
    <name evidence="6" type="ORF">GCM10009119_00470</name>
</gene>
<proteinExistence type="inferred from homology"/>
<dbReference type="HAMAP" id="MF_01401">
    <property type="entry name" value="MsrA"/>
    <property type="match status" value="1"/>
</dbReference>
<feature type="domain" description="Peptide methionine sulphoxide reductase MsrA" evidence="5">
    <location>
        <begin position="21"/>
        <end position="173"/>
    </location>
</feature>
<comment type="similarity">
    <text evidence="4">Belongs to the MsrA Met sulfoxide reductase family.</text>
</comment>
<dbReference type="NCBIfam" id="TIGR00401">
    <property type="entry name" value="msrA"/>
    <property type="match status" value="1"/>
</dbReference>
<evidence type="ECO:0000313" key="6">
    <source>
        <dbReference type="EMBL" id="GAA0877079.1"/>
    </source>
</evidence>
<feature type="active site" evidence="4">
    <location>
        <position position="27"/>
    </location>
</feature>
<evidence type="ECO:0000313" key="7">
    <source>
        <dbReference type="Proteomes" id="UP001500469"/>
    </source>
</evidence>
<keyword evidence="1 4" id="KW-0560">Oxidoreductase</keyword>
<comment type="catalytic activity">
    <reaction evidence="2 4">
        <text>L-methionyl-[protein] + [thioredoxin]-disulfide + H2O = L-methionyl-(S)-S-oxide-[protein] + [thioredoxin]-dithiol</text>
        <dbReference type="Rhea" id="RHEA:14217"/>
        <dbReference type="Rhea" id="RHEA-COMP:10698"/>
        <dbReference type="Rhea" id="RHEA-COMP:10700"/>
        <dbReference type="Rhea" id="RHEA-COMP:12313"/>
        <dbReference type="Rhea" id="RHEA-COMP:12315"/>
        <dbReference type="ChEBI" id="CHEBI:15377"/>
        <dbReference type="ChEBI" id="CHEBI:16044"/>
        <dbReference type="ChEBI" id="CHEBI:29950"/>
        <dbReference type="ChEBI" id="CHEBI:44120"/>
        <dbReference type="ChEBI" id="CHEBI:50058"/>
        <dbReference type="EC" id="1.8.4.11"/>
    </reaction>
</comment>
<sequence>MNNEKNLPQTPVEIPEGLELISLGAGCFWCTEAVFQRLEGVEKVVSGYAGGIVESPSYKQICTGTTGHAEVIHVYFDPKKVSLESLLEVFWATHDPTTLNRQGGDSGPQYRSAIFYFNEKQKETAEQMKAELDRSGVFDSPIVTEITAFSNFYPAEDYHQEYFNLNGSQPYCQFVVKPKVDKLKKYFSYRVKKAH</sequence>
<evidence type="ECO:0000256" key="4">
    <source>
        <dbReference type="HAMAP-Rule" id="MF_01401"/>
    </source>
</evidence>
<dbReference type="PANTHER" id="PTHR43774">
    <property type="entry name" value="PEPTIDE METHIONINE SULFOXIDE REDUCTASE"/>
    <property type="match status" value="1"/>
</dbReference>
<accession>A0ABN1MVF3</accession>
<keyword evidence="7" id="KW-1185">Reference proteome</keyword>
<dbReference type="SUPFAM" id="SSF55068">
    <property type="entry name" value="Peptide methionine sulfoxide reductase"/>
    <property type="match status" value="1"/>
</dbReference>
<evidence type="ECO:0000259" key="5">
    <source>
        <dbReference type="Pfam" id="PF01625"/>
    </source>
</evidence>
<evidence type="ECO:0000256" key="1">
    <source>
        <dbReference type="ARBA" id="ARBA00023002"/>
    </source>
</evidence>
<dbReference type="Pfam" id="PF01625">
    <property type="entry name" value="PMSR"/>
    <property type="match status" value="1"/>
</dbReference>
<dbReference type="Gene3D" id="3.30.1060.10">
    <property type="entry name" value="Peptide methionine sulphoxide reductase MsrA"/>
    <property type="match status" value="1"/>
</dbReference>
<evidence type="ECO:0000256" key="3">
    <source>
        <dbReference type="ARBA" id="ARBA00048782"/>
    </source>
</evidence>
<comment type="caution">
    <text evidence="6">The sequence shown here is derived from an EMBL/GenBank/DDBJ whole genome shotgun (WGS) entry which is preliminary data.</text>
</comment>
<dbReference type="InterPro" id="IPR036509">
    <property type="entry name" value="Met_Sox_Rdtase_MsrA_sf"/>
</dbReference>
<evidence type="ECO:0000256" key="2">
    <source>
        <dbReference type="ARBA" id="ARBA00047806"/>
    </source>
</evidence>
<reference evidence="6 7" key="1">
    <citation type="journal article" date="2019" name="Int. J. Syst. Evol. Microbiol.">
        <title>The Global Catalogue of Microorganisms (GCM) 10K type strain sequencing project: providing services to taxonomists for standard genome sequencing and annotation.</title>
        <authorList>
            <consortium name="The Broad Institute Genomics Platform"/>
            <consortium name="The Broad Institute Genome Sequencing Center for Infectious Disease"/>
            <person name="Wu L."/>
            <person name="Ma J."/>
        </authorList>
    </citation>
    <scope>NUCLEOTIDE SEQUENCE [LARGE SCALE GENOMIC DNA]</scope>
    <source>
        <strain evidence="6 7">JCM 16112</strain>
    </source>
</reference>
<protein>
    <recommendedName>
        <fullName evidence="4">Peptide methionine sulfoxide reductase MsrA</fullName>
        <shortName evidence="4">Protein-methionine-S-oxide reductase</shortName>
        <ecNumber evidence="4">1.8.4.11</ecNumber>
    </recommendedName>
    <alternativeName>
        <fullName evidence="4">Peptide-methionine (S)-S-oxide reductase</fullName>
        <shortName evidence="4">Peptide Met(O) reductase</shortName>
    </alternativeName>
</protein>
<dbReference type="Proteomes" id="UP001500469">
    <property type="component" value="Unassembled WGS sequence"/>
</dbReference>
<comment type="catalytic activity">
    <reaction evidence="3 4">
        <text>[thioredoxin]-disulfide + L-methionine + H2O = L-methionine (S)-S-oxide + [thioredoxin]-dithiol</text>
        <dbReference type="Rhea" id="RHEA:19993"/>
        <dbReference type="Rhea" id="RHEA-COMP:10698"/>
        <dbReference type="Rhea" id="RHEA-COMP:10700"/>
        <dbReference type="ChEBI" id="CHEBI:15377"/>
        <dbReference type="ChEBI" id="CHEBI:29950"/>
        <dbReference type="ChEBI" id="CHEBI:50058"/>
        <dbReference type="ChEBI" id="CHEBI:57844"/>
        <dbReference type="ChEBI" id="CHEBI:58772"/>
        <dbReference type="EC" id="1.8.4.11"/>
    </reaction>
</comment>